<dbReference type="InterPro" id="IPR050535">
    <property type="entry name" value="DNA_Repair-Maintenance_Comp"/>
</dbReference>
<evidence type="ECO:0000256" key="1">
    <source>
        <dbReference type="ARBA" id="ARBA00022801"/>
    </source>
</evidence>
<dbReference type="GO" id="GO:0004527">
    <property type="term" value="F:exonuclease activity"/>
    <property type="evidence" value="ECO:0007669"/>
    <property type="project" value="UniProtKB-KW"/>
</dbReference>
<gene>
    <name evidence="3" type="ORF">SAMN05216537_1159</name>
</gene>
<dbReference type="Gene3D" id="3.60.21.10">
    <property type="match status" value="1"/>
</dbReference>
<feature type="domain" description="Calcineurin-like phosphoesterase" evidence="2">
    <location>
        <begin position="1"/>
        <end position="195"/>
    </location>
</feature>
<reference evidence="3 4" key="1">
    <citation type="submission" date="2016-10" db="EMBL/GenBank/DDBJ databases">
        <authorList>
            <person name="de Groot N.N."/>
        </authorList>
    </citation>
    <scope>NUCLEOTIDE SEQUENCE [LARGE SCALE GENOMIC DNA]</scope>
    <source>
        <strain evidence="3 4">D15d</strain>
    </source>
</reference>
<evidence type="ECO:0000259" key="2">
    <source>
        <dbReference type="Pfam" id="PF00149"/>
    </source>
</evidence>
<dbReference type="EMBL" id="FNUL01000015">
    <property type="protein sequence ID" value="SEF97702.1"/>
    <property type="molecule type" value="Genomic_DNA"/>
</dbReference>
<dbReference type="STRING" id="1410661.GCA_000702205_00755"/>
<dbReference type="InterPro" id="IPR029052">
    <property type="entry name" value="Metallo-depent_PP-like"/>
</dbReference>
<dbReference type="InterPro" id="IPR004843">
    <property type="entry name" value="Calcineurin-like_PHP"/>
</dbReference>
<accession>A0A1H5WE09</accession>
<dbReference type="Pfam" id="PF00149">
    <property type="entry name" value="Metallophos"/>
    <property type="match status" value="1"/>
</dbReference>
<dbReference type="CDD" id="cd00840">
    <property type="entry name" value="MPP_Mre11_N"/>
    <property type="match status" value="1"/>
</dbReference>
<keyword evidence="3" id="KW-0540">Nuclease</keyword>
<dbReference type="InterPro" id="IPR041796">
    <property type="entry name" value="Mre11_N"/>
</dbReference>
<dbReference type="SUPFAM" id="SSF56300">
    <property type="entry name" value="Metallo-dependent phosphatases"/>
    <property type="match status" value="1"/>
</dbReference>
<organism evidence="3 4">
    <name type="scientific">Lachnospira multipara</name>
    <dbReference type="NCBI Taxonomy" id="28051"/>
    <lineage>
        <taxon>Bacteria</taxon>
        <taxon>Bacillati</taxon>
        <taxon>Bacillota</taxon>
        <taxon>Clostridia</taxon>
        <taxon>Lachnospirales</taxon>
        <taxon>Lachnospiraceae</taxon>
        <taxon>Lachnospira</taxon>
    </lineage>
</organism>
<dbReference type="AlphaFoldDB" id="A0A1H5WE09"/>
<dbReference type="RefSeq" id="WP_103953276.1">
    <property type="nucleotide sequence ID" value="NZ_FNUL01000015.1"/>
</dbReference>
<dbReference type="PANTHER" id="PTHR30337">
    <property type="entry name" value="COMPONENT OF ATP-DEPENDENT DSDNA EXONUCLEASE"/>
    <property type="match status" value="1"/>
</dbReference>
<evidence type="ECO:0000313" key="3">
    <source>
        <dbReference type="EMBL" id="SEF97702.1"/>
    </source>
</evidence>
<dbReference type="PANTHER" id="PTHR30337:SF7">
    <property type="entry name" value="PHOSPHOESTERASE"/>
    <property type="match status" value="1"/>
</dbReference>
<keyword evidence="4" id="KW-1185">Reference proteome</keyword>
<dbReference type="Proteomes" id="UP000236726">
    <property type="component" value="Unassembled WGS sequence"/>
</dbReference>
<proteinExistence type="predicted"/>
<name>A0A1H5WE09_9FIRM</name>
<sequence>MKILHCADLHLDSRLETNLKAEKAKKRRNEILNKFAELVEYANENEIMHIIIAGDLFDRDNVSTKVQNVVIGNITKYPNIQFYYLRGNHDSNNFITSLDVVPENLHMFEDEWKTYYIESETSSNFKVAVTGVELTFDNNNKIYSFLHLNSDEFNIVVLHGQENEHKSKDRAEVISRSDLRNKNIDYLALGHVHKYERGELDARGIYCYPGCLEGRGFDELGVHGFVVLDINEDTKELRDDFIAFSTRCLYEVAVDISECMTTIEVLEKINAELSQIECTKEDMIKIILTGEVDVNIEKSISYMTTNLEQRFFFVKIYDESTLAVDVKDYSGDVSLKGEFVRLVSGLEDIDEEKKAAIIRCGIKALDGEEINKCV</sequence>
<keyword evidence="3" id="KW-0269">Exonuclease</keyword>
<evidence type="ECO:0000313" key="4">
    <source>
        <dbReference type="Proteomes" id="UP000236726"/>
    </source>
</evidence>
<keyword evidence="1" id="KW-0378">Hydrolase</keyword>
<protein>
    <submittedName>
        <fullName evidence="3">DNA repair exonuclease SbcCD nuclease subunit</fullName>
    </submittedName>
</protein>